<proteinExistence type="predicted"/>
<protein>
    <submittedName>
        <fullName evidence="1">Uncharacterized protein</fullName>
    </submittedName>
</protein>
<gene>
    <name evidence="1" type="ORF">ED733_000063</name>
</gene>
<dbReference type="AlphaFoldDB" id="A0A5C6FZN5"/>
<dbReference type="EMBL" id="SBHS01000104">
    <property type="protein sequence ID" value="TWU70419.1"/>
    <property type="molecule type" value="Genomic_DNA"/>
</dbReference>
<evidence type="ECO:0000313" key="1">
    <source>
        <dbReference type="EMBL" id="TWU70419.1"/>
    </source>
</evidence>
<name>A0A5C6FZN5_METRR</name>
<evidence type="ECO:0000313" key="2">
    <source>
        <dbReference type="Proteomes" id="UP000317257"/>
    </source>
</evidence>
<comment type="caution">
    <text evidence="1">The sequence shown here is derived from an EMBL/GenBank/DDBJ whole genome shotgun (WGS) entry which is preliminary data.</text>
</comment>
<reference evidence="2" key="1">
    <citation type="submission" date="2018-12" db="EMBL/GenBank/DDBJ databases">
        <title>The complete genome of Metarhizium rileyi, a key fungal pathogen of Lepidoptera.</title>
        <authorList>
            <person name="Binneck E."/>
            <person name="Lastra C.C.L."/>
            <person name="Sosa-Gomez D.R."/>
        </authorList>
    </citation>
    <scope>NUCLEOTIDE SEQUENCE [LARGE SCALE GENOMIC DNA]</scope>
    <source>
        <strain evidence="2">Cep018-CH2</strain>
    </source>
</reference>
<sequence length="106" mass="11762">MSQRFFSTTAQSFYRVLGLAVNKIPESHREAFTKFTKPGGVAKRKLGKIQEVFIKSRNGNPVHQSHYNPADKALVISVRIVGSRETKTCHIYSDGTGTIKKGDAPQ</sequence>
<organism evidence="1 2">
    <name type="scientific">Metarhizium rileyi (strain RCEF 4871)</name>
    <name type="common">Nomuraea rileyi</name>
    <dbReference type="NCBI Taxonomy" id="1649241"/>
    <lineage>
        <taxon>Eukaryota</taxon>
        <taxon>Fungi</taxon>
        <taxon>Dikarya</taxon>
        <taxon>Ascomycota</taxon>
        <taxon>Pezizomycotina</taxon>
        <taxon>Sordariomycetes</taxon>
        <taxon>Hypocreomycetidae</taxon>
        <taxon>Hypocreales</taxon>
        <taxon>Clavicipitaceae</taxon>
        <taxon>Metarhizium</taxon>
    </lineage>
</organism>
<accession>A0A5C6FZN5</accession>
<dbReference type="Proteomes" id="UP000317257">
    <property type="component" value="Unassembled WGS sequence"/>
</dbReference>